<dbReference type="PROSITE" id="PS50011">
    <property type="entry name" value="PROTEIN_KINASE_DOM"/>
    <property type="match status" value="1"/>
</dbReference>
<dbReference type="PANTHER" id="PTHR11920:SF260">
    <property type="entry name" value="RECEPTOR-TYPE GUANYLATE CYCLASE GCY-23"/>
    <property type="match status" value="1"/>
</dbReference>
<protein>
    <recommendedName>
        <fullName evidence="3 15">Guanylate cyclase</fullName>
        <ecNumber evidence="3 15">4.6.1.2</ecNumber>
    </recommendedName>
</protein>
<evidence type="ECO:0000256" key="2">
    <source>
        <dbReference type="ARBA" id="ARBA00004479"/>
    </source>
</evidence>
<evidence type="ECO:0000259" key="21">
    <source>
        <dbReference type="PROSITE" id="PS50125"/>
    </source>
</evidence>
<dbReference type="GO" id="GO:0043005">
    <property type="term" value="C:neuron projection"/>
    <property type="evidence" value="ECO:0007669"/>
    <property type="project" value="UniProtKB-ARBA"/>
</dbReference>
<feature type="compositionally biased region" description="Basic and acidic residues" evidence="17">
    <location>
        <begin position="1522"/>
        <end position="1531"/>
    </location>
</feature>
<dbReference type="InterPro" id="IPR028082">
    <property type="entry name" value="Peripla_BP_I"/>
</dbReference>
<evidence type="ECO:0000259" key="20">
    <source>
        <dbReference type="PROSITE" id="PS50011"/>
    </source>
</evidence>
<evidence type="ECO:0000256" key="17">
    <source>
        <dbReference type="SAM" id="MobiDB-lite"/>
    </source>
</evidence>
<reference evidence="23" key="1">
    <citation type="submission" date="2016-11" db="UniProtKB">
        <authorList>
            <consortium name="WormBaseParasite"/>
        </authorList>
    </citation>
    <scope>IDENTIFICATION</scope>
</reference>
<evidence type="ECO:0000256" key="3">
    <source>
        <dbReference type="ARBA" id="ARBA00012202"/>
    </source>
</evidence>
<name>A0A1I8AFE9_9BILA</name>
<dbReference type="GO" id="GO:0042330">
    <property type="term" value="P:taxis"/>
    <property type="evidence" value="ECO:0007669"/>
    <property type="project" value="UniProtKB-ARBA"/>
</dbReference>
<dbReference type="SUPFAM" id="SSF53822">
    <property type="entry name" value="Periplasmic binding protein-like I"/>
    <property type="match status" value="1"/>
</dbReference>
<keyword evidence="6" id="KW-0460">Magnesium</keyword>
<evidence type="ECO:0000313" key="23">
    <source>
        <dbReference type="WBParaSite" id="L893_g5398.t1"/>
    </source>
</evidence>
<keyword evidence="11" id="KW-0325">Glycoprotein</keyword>
<dbReference type="InterPro" id="IPR029787">
    <property type="entry name" value="Nucleotide_cyclase"/>
</dbReference>
<dbReference type="WBParaSite" id="L893_g5398.t1">
    <property type="protein sequence ID" value="L893_g5398.t1"/>
    <property type="gene ID" value="L893_g5398"/>
</dbReference>
<feature type="domain" description="Protein kinase" evidence="20">
    <location>
        <begin position="507"/>
        <end position="809"/>
    </location>
</feature>
<dbReference type="Proteomes" id="UP000095287">
    <property type="component" value="Unplaced"/>
</dbReference>
<dbReference type="GO" id="GO:0005886">
    <property type="term" value="C:plasma membrane"/>
    <property type="evidence" value="ECO:0007669"/>
    <property type="project" value="TreeGrafter"/>
</dbReference>
<dbReference type="Gene3D" id="3.40.50.2300">
    <property type="match status" value="2"/>
</dbReference>
<feature type="domain" description="Guanylate cyclase" evidence="21">
    <location>
        <begin position="879"/>
        <end position="1009"/>
    </location>
</feature>
<keyword evidence="22" id="KW-1185">Reference proteome</keyword>
<feature type="compositionally biased region" description="Polar residues" evidence="17">
    <location>
        <begin position="1806"/>
        <end position="1816"/>
    </location>
</feature>
<comment type="subcellular location">
    <subcellularLocation>
        <location evidence="2">Membrane</location>
        <topology evidence="2">Single-pass type I membrane protein</topology>
    </subcellularLocation>
</comment>
<evidence type="ECO:0000256" key="14">
    <source>
        <dbReference type="RuleBase" id="RU000405"/>
    </source>
</evidence>
<dbReference type="Pfam" id="PF00211">
    <property type="entry name" value="Guanylate_cyc"/>
    <property type="match status" value="1"/>
</dbReference>
<dbReference type="GO" id="GO:0004383">
    <property type="term" value="F:guanylate cyclase activity"/>
    <property type="evidence" value="ECO:0007669"/>
    <property type="project" value="UniProtKB-EC"/>
</dbReference>
<keyword evidence="19" id="KW-0732">Signal</keyword>
<feature type="coiled-coil region" evidence="16">
    <location>
        <begin position="1631"/>
        <end position="1658"/>
    </location>
</feature>
<feature type="transmembrane region" description="Helical" evidence="18">
    <location>
        <begin position="976"/>
        <end position="995"/>
    </location>
</feature>
<feature type="coiled-coil region" evidence="16">
    <location>
        <begin position="816"/>
        <end position="847"/>
    </location>
</feature>
<comment type="catalytic activity">
    <reaction evidence="1 15">
        <text>GTP = 3',5'-cyclic GMP + diphosphate</text>
        <dbReference type="Rhea" id="RHEA:13665"/>
        <dbReference type="ChEBI" id="CHEBI:33019"/>
        <dbReference type="ChEBI" id="CHEBI:37565"/>
        <dbReference type="ChEBI" id="CHEBI:57746"/>
        <dbReference type="EC" id="4.6.1.2"/>
    </reaction>
</comment>
<keyword evidence="8" id="KW-0342">GTP-binding</keyword>
<dbReference type="GO" id="GO:0005525">
    <property type="term" value="F:GTP binding"/>
    <property type="evidence" value="ECO:0007669"/>
    <property type="project" value="UniProtKB-KW"/>
</dbReference>
<dbReference type="FunFam" id="1.10.510.10:FF:000941">
    <property type="entry name" value="Guanylate cyclase"/>
    <property type="match status" value="1"/>
</dbReference>
<feature type="region of interest" description="Disordered" evidence="17">
    <location>
        <begin position="1737"/>
        <end position="1769"/>
    </location>
</feature>
<feature type="signal peptide" evidence="19">
    <location>
        <begin position="1"/>
        <end position="18"/>
    </location>
</feature>
<dbReference type="InterPro" id="IPR011009">
    <property type="entry name" value="Kinase-like_dom_sf"/>
</dbReference>
<dbReference type="PROSITE" id="PS50125">
    <property type="entry name" value="GUANYLATE_CYCLASE_2"/>
    <property type="match status" value="1"/>
</dbReference>
<dbReference type="Gene3D" id="3.30.70.1230">
    <property type="entry name" value="Nucleotide cyclase"/>
    <property type="match status" value="1"/>
</dbReference>
<feature type="region of interest" description="Disordered" evidence="17">
    <location>
        <begin position="1805"/>
        <end position="1825"/>
    </location>
</feature>
<dbReference type="InterPro" id="IPR018297">
    <property type="entry name" value="A/G_cyclase_CS"/>
</dbReference>
<dbReference type="InterPro" id="IPR001828">
    <property type="entry name" value="ANF_lig-bd_rcpt"/>
</dbReference>
<dbReference type="GO" id="GO:0004672">
    <property type="term" value="F:protein kinase activity"/>
    <property type="evidence" value="ECO:0007669"/>
    <property type="project" value="InterPro"/>
</dbReference>
<dbReference type="GO" id="GO:0009582">
    <property type="term" value="P:detection of abiotic stimulus"/>
    <property type="evidence" value="ECO:0007669"/>
    <property type="project" value="UniProtKB-ARBA"/>
</dbReference>
<dbReference type="Pfam" id="PF07714">
    <property type="entry name" value="PK_Tyr_Ser-Thr"/>
    <property type="match status" value="1"/>
</dbReference>
<dbReference type="PROSITE" id="PS00452">
    <property type="entry name" value="GUANYLATE_CYCLASE_1"/>
    <property type="match status" value="1"/>
</dbReference>
<dbReference type="GO" id="GO:0009581">
    <property type="term" value="P:detection of external stimulus"/>
    <property type="evidence" value="ECO:0007669"/>
    <property type="project" value="UniProtKB-ARBA"/>
</dbReference>
<feature type="compositionally biased region" description="Basic and acidic residues" evidence="17">
    <location>
        <begin position="1752"/>
        <end position="1761"/>
    </location>
</feature>
<dbReference type="CDD" id="cd06352">
    <property type="entry name" value="PBP1_NPR_GC-like"/>
    <property type="match status" value="1"/>
</dbReference>
<dbReference type="EC" id="4.6.1.2" evidence="3 15"/>
<dbReference type="GO" id="GO:0035556">
    <property type="term" value="P:intracellular signal transduction"/>
    <property type="evidence" value="ECO:0007669"/>
    <property type="project" value="InterPro"/>
</dbReference>
<evidence type="ECO:0000256" key="1">
    <source>
        <dbReference type="ARBA" id="ARBA00001436"/>
    </source>
</evidence>
<dbReference type="GO" id="GO:0007168">
    <property type="term" value="P:receptor guanylyl cyclase signaling pathway"/>
    <property type="evidence" value="ECO:0007669"/>
    <property type="project" value="TreeGrafter"/>
</dbReference>
<keyword evidence="7 18" id="KW-1133">Transmembrane helix</keyword>
<feature type="region of interest" description="Disordered" evidence="17">
    <location>
        <begin position="1522"/>
        <end position="1555"/>
    </location>
</feature>
<organism evidence="22 23">
    <name type="scientific">Steinernema glaseri</name>
    <dbReference type="NCBI Taxonomy" id="37863"/>
    <lineage>
        <taxon>Eukaryota</taxon>
        <taxon>Metazoa</taxon>
        <taxon>Ecdysozoa</taxon>
        <taxon>Nematoda</taxon>
        <taxon>Chromadorea</taxon>
        <taxon>Rhabditida</taxon>
        <taxon>Tylenchina</taxon>
        <taxon>Panagrolaimomorpha</taxon>
        <taxon>Strongyloidoidea</taxon>
        <taxon>Steinernematidae</taxon>
        <taxon>Steinernema</taxon>
    </lineage>
</organism>
<evidence type="ECO:0000256" key="11">
    <source>
        <dbReference type="ARBA" id="ARBA00023180"/>
    </source>
</evidence>
<dbReference type="InterPro" id="IPR001054">
    <property type="entry name" value="A/G_cyclase"/>
</dbReference>
<keyword evidence="4 18" id="KW-0812">Transmembrane</keyword>
<feature type="chain" id="PRO_5009314619" description="Guanylate cyclase" evidence="19">
    <location>
        <begin position="19"/>
        <end position="1844"/>
    </location>
</feature>
<evidence type="ECO:0000256" key="12">
    <source>
        <dbReference type="ARBA" id="ARBA00023239"/>
    </source>
</evidence>
<dbReference type="FunFam" id="3.30.70.1230:FF:000035">
    <property type="entry name" value="Guanylate cyclase"/>
    <property type="match status" value="1"/>
</dbReference>
<dbReference type="SUPFAM" id="SSF56112">
    <property type="entry name" value="Protein kinase-like (PK-like)"/>
    <property type="match status" value="1"/>
</dbReference>
<dbReference type="Gene3D" id="1.10.510.10">
    <property type="entry name" value="Transferase(Phosphotransferase) domain 1"/>
    <property type="match status" value="1"/>
</dbReference>
<dbReference type="SMART" id="SM00044">
    <property type="entry name" value="CYCc"/>
    <property type="match status" value="1"/>
</dbReference>
<evidence type="ECO:0000256" key="5">
    <source>
        <dbReference type="ARBA" id="ARBA00022741"/>
    </source>
</evidence>
<proteinExistence type="inferred from homology"/>
<feature type="transmembrane region" description="Helical" evidence="18">
    <location>
        <begin position="457"/>
        <end position="480"/>
    </location>
</feature>
<dbReference type="InterPro" id="IPR050401">
    <property type="entry name" value="Cyclic_nucleotide_synthase"/>
</dbReference>
<dbReference type="GO" id="GO:0009266">
    <property type="term" value="P:response to temperature stimulus"/>
    <property type="evidence" value="ECO:0007669"/>
    <property type="project" value="UniProtKB-ARBA"/>
</dbReference>
<keyword evidence="12 14" id="KW-0456">Lyase</keyword>
<dbReference type="CDD" id="cd07302">
    <property type="entry name" value="CHD"/>
    <property type="match status" value="1"/>
</dbReference>
<dbReference type="PANTHER" id="PTHR11920">
    <property type="entry name" value="GUANYLYL CYCLASE"/>
    <property type="match status" value="1"/>
</dbReference>
<evidence type="ECO:0000256" key="15">
    <source>
        <dbReference type="RuleBase" id="RU003431"/>
    </source>
</evidence>
<keyword evidence="16" id="KW-0175">Coiled coil</keyword>
<evidence type="ECO:0000256" key="16">
    <source>
        <dbReference type="SAM" id="Coils"/>
    </source>
</evidence>
<evidence type="ECO:0000256" key="6">
    <source>
        <dbReference type="ARBA" id="ARBA00022842"/>
    </source>
</evidence>
<evidence type="ECO:0000313" key="22">
    <source>
        <dbReference type="Proteomes" id="UP000095287"/>
    </source>
</evidence>
<dbReference type="GO" id="GO:0005524">
    <property type="term" value="F:ATP binding"/>
    <property type="evidence" value="ECO:0007669"/>
    <property type="project" value="InterPro"/>
</dbReference>
<feature type="compositionally biased region" description="Polar residues" evidence="17">
    <location>
        <begin position="1533"/>
        <end position="1544"/>
    </location>
</feature>
<dbReference type="GO" id="GO:0001653">
    <property type="term" value="F:peptide receptor activity"/>
    <property type="evidence" value="ECO:0007669"/>
    <property type="project" value="TreeGrafter"/>
</dbReference>
<dbReference type="GO" id="GO:0004016">
    <property type="term" value="F:adenylate cyclase activity"/>
    <property type="evidence" value="ECO:0007669"/>
    <property type="project" value="TreeGrafter"/>
</dbReference>
<sequence>MWRVVLLTAGALLQHSSAIIVKVGHIGAVNAMPSSEKILAISRKELLKEGILSTDFDIEIISQMGCGESFEGVAVGADMYHLQNVKAFIGPYCNAEMDAVSKMAAFWNVPIIGYMASSNTFADKTIYKTLARVSLRTTNSLAEAVCSLLVHYGWKRIAIVTNTGAMAYERTSAFEEVFHKRQITVLKKIMFDENADAKNMINSGLLSDLKNSARIVICMFSSTRELSKEFMQAAYTTGLNTHDFVYILPWLQAEAKDTSPWIGADGEMIQKIKEHYSNAIIIDDVNGFDNTLVTPFKERIEANGLTTDDLDMSNIYGYIHLYDALKLYAIAARTAFNETMNPEIVTDGRFVWNEMRRMQFPGLVSAEGVSSGLVLMDDMAERAATYAAFYVAPNRDEVIKMAELEPFPVAPCDGIKNHSGCYDMKVTDLITGFWPSIDGRLPADEPPCGFKNERCDYTLIIVVGSIIIALISTVIAALLFRRFLGNRALSRMPWRIFRDDFRIVNEEEMKSMLSIGSTKTKLSNMSAFVKHHAIVGTNTHASFHLYPQRRPITFNRQDMQMLTQMKQCVHDNLNPFLGMSFNEKEEIVVLWKFCSRGTVQDIVYNDDVVLDSKFHGAFIRDITLGLEYLHASPIGYHGSLTPWSCLIDRNWMVKLTDYGIANPLERWEKQGLISTETLKENDEKSGSAQRTSVLYCAPEMLKNREVNRRRGVEQDWVKQSQLRRQAGDIYAFGMVMYEILFRSLPFPESTNMTELVDYLRDGQKVYRPTIQDRSTIHPDLAALLHDCWNENPEIRPSIRRVRLNTESYLKVKGSLVDQMMRMMEQYANNLEKLVKERTGMLEEANQRADKLLSQLLPKYVANELKMGRSVPPKTFSSASVMFSDIVGFTSLCSSSSPLEVVTMLNSVYSGFDDLINKHEAYKVETIGDAYMVVSGIPEENGLRHILHLSDVALEMMLFLHTYQIPHRKTERMRIRLGLHTGAVAAGVVGITAPRYCLFGDTVNMASRMESTGLPEMIQISETFNKLLNKHYPEFNTTLRGTVEIKFDVLDANLRKGDQLSSQNFARFLAAYYLNYPLFAGYEDTDELPYLLLWRESEYNDNPELSISRLEVANEMPPEYTAKFSLQLLLDVCGFIEAVFFTDHFNDARTALQVRLVADHTLGNKLFASYCRESLVCELLARADTLSFVQPNDVLSSAAPALEALVQIDAVFGLSCHGTVESLALEFAEEILSALPLTVNIDEVKLPRPPIYASTTDAAVDNSEIVAWNKIHYFVNLFTTSLKLTNRLSCFVQFVVGALLKYNPSHTELNIGISPTQMFGSNDTWANENEFFRLLLLVLQMNARDLYTLSKISPEFEGKGNRRAYAYLVDSDRHDPETVFQTWMGVADRNATDQIVEFLAYMKNDGANEERYLPAFTEKTRKTWQSHFFTEKKANSATEEVAVCYEGFSKFPIDVNTHKKLAFLNSNWKRFAKSEGELISVFLGLTPEEFTEVVEPPNHHPTIATDENPLQKFIKTFLLEGNHESERTEKKTSKLTSEHFSTNPRRATKKKRLKEDHHDLSVEDIRQRLSNETEFMKSVLSERSATVGFRMQKCASRMHNEVQQRDHLAHIYEFQNNRDLAIESAFIADQIRERLDDDMQKLEDGLRDIQEVIRESEEKAESDVKQRSFRSVSSTVVSIPLGVPRSAEASVKPSPPDNVFRLDLTQLSPPPSVTGNFFVKNDYPYLDSEDSAPLSTIEVPVDHDGQSGSQSERSGRRSEHSAARSSSARSVRQLEKPSWLQLIPWYEKKPSSVRILEMPKEEPLARISTTARSSPDTEVTPRRTHFDSGFIETTEERTVVWNVSK</sequence>
<evidence type="ECO:0000256" key="4">
    <source>
        <dbReference type="ARBA" id="ARBA00022692"/>
    </source>
</evidence>
<evidence type="ECO:0000256" key="18">
    <source>
        <dbReference type="SAM" id="Phobius"/>
    </source>
</evidence>
<evidence type="ECO:0000256" key="9">
    <source>
        <dbReference type="ARBA" id="ARBA00023136"/>
    </source>
</evidence>
<dbReference type="Pfam" id="PF01094">
    <property type="entry name" value="ANF_receptor"/>
    <property type="match status" value="1"/>
</dbReference>
<dbReference type="InterPro" id="IPR001245">
    <property type="entry name" value="Ser-Thr/Tyr_kinase_cat_dom"/>
</dbReference>
<dbReference type="InterPro" id="IPR000719">
    <property type="entry name" value="Prot_kinase_dom"/>
</dbReference>
<keyword evidence="13 15" id="KW-0141">cGMP biosynthesis</keyword>
<evidence type="ECO:0000256" key="7">
    <source>
        <dbReference type="ARBA" id="ARBA00022989"/>
    </source>
</evidence>
<comment type="similarity">
    <text evidence="14">Belongs to the adenylyl cyclase class-4/guanylyl cyclase family.</text>
</comment>
<dbReference type="SUPFAM" id="SSF55073">
    <property type="entry name" value="Nucleotide cyclase"/>
    <property type="match status" value="1"/>
</dbReference>
<accession>A0A1I8AFE9</accession>
<evidence type="ECO:0000256" key="8">
    <source>
        <dbReference type="ARBA" id="ARBA00023134"/>
    </source>
</evidence>
<keyword evidence="9 18" id="KW-0472">Membrane</keyword>
<keyword evidence="5" id="KW-0547">Nucleotide-binding</keyword>
<evidence type="ECO:0000256" key="19">
    <source>
        <dbReference type="SAM" id="SignalP"/>
    </source>
</evidence>
<keyword evidence="10" id="KW-0675">Receptor</keyword>
<evidence type="ECO:0000256" key="13">
    <source>
        <dbReference type="ARBA" id="ARBA00023293"/>
    </source>
</evidence>
<evidence type="ECO:0000256" key="10">
    <source>
        <dbReference type="ARBA" id="ARBA00023170"/>
    </source>
</evidence>